<feature type="region of interest" description="Disordered" evidence="3">
    <location>
        <begin position="426"/>
        <end position="474"/>
    </location>
</feature>
<dbReference type="Pfam" id="PF00147">
    <property type="entry name" value="Fibrinogen_C"/>
    <property type="match status" value="1"/>
</dbReference>
<evidence type="ECO:0000256" key="1">
    <source>
        <dbReference type="ARBA" id="ARBA00023157"/>
    </source>
</evidence>
<keyword evidence="7" id="KW-1185">Reference proteome</keyword>
<dbReference type="Gene3D" id="3.90.215.10">
    <property type="entry name" value="Gamma Fibrinogen, chain A, domain 1"/>
    <property type="match status" value="1"/>
</dbReference>
<dbReference type="InterPro" id="IPR050373">
    <property type="entry name" value="Fibrinogen_C-term_domain"/>
</dbReference>
<evidence type="ECO:0000313" key="7">
    <source>
        <dbReference type="Proteomes" id="UP001562425"/>
    </source>
</evidence>
<evidence type="ECO:0000259" key="5">
    <source>
        <dbReference type="PROSITE" id="PS51406"/>
    </source>
</evidence>
<keyword evidence="1" id="KW-1015">Disulfide bond</keyword>
<keyword evidence="4" id="KW-0732">Signal</keyword>
<reference evidence="6 7" key="1">
    <citation type="submission" date="2024-05" db="EMBL/GenBank/DDBJ databases">
        <title>Culex pipiens pipiens assembly and annotation.</title>
        <authorList>
            <person name="Alout H."/>
            <person name="Durand T."/>
        </authorList>
    </citation>
    <scope>NUCLEOTIDE SEQUENCE [LARGE SCALE GENOMIC DNA]</scope>
    <source>
        <strain evidence="6">HA-2024</strain>
        <tissue evidence="6">Whole body</tissue>
    </source>
</reference>
<evidence type="ECO:0000256" key="2">
    <source>
        <dbReference type="ARBA" id="ARBA00053344"/>
    </source>
</evidence>
<dbReference type="PROSITE" id="PS51257">
    <property type="entry name" value="PROKAR_LIPOPROTEIN"/>
    <property type="match status" value="1"/>
</dbReference>
<dbReference type="PANTHER" id="PTHR19143">
    <property type="entry name" value="FIBRINOGEN/TENASCIN/ANGIOPOEITIN"/>
    <property type="match status" value="1"/>
</dbReference>
<protein>
    <recommendedName>
        <fullName evidence="5">Fibrinogen C-terminal domain-containing protein</fullName>
    </recommendedName>
</protein>
<proteinExistence type="predicted"/>
<feature type="signal peptide" evidence="4">
    <location>
        <begin position="1"/>
        <end position="20"/>
    </location>
</feature>
<evidence type="ECO:0000313" key="6">
    <source>
        <dbReference type="EMBL" id="KAL1400190.1"/>
    </source>
</evidence>
<organism evidence="6 7">
    <name type="scientific">Culex pipiens pipiens</name>
    <name type="common">Northern house mosquito</name>
    <dbReference type="NCBI Taxonomy" id="38569"/>
    <lineage>
        <taxon>Eukaryota</taxon>
        <taxon>Metazoa</taxon>
        <taxon>Ecdysozoa</taxon>
        <taxon>Arthropoda</taxon>
        <taxon>Hexapoda</taxon>
        <taxon>Insecta</taxon>
        <taxon>Pterygota</taxon>
        <taxon>Neoptera</taxon>
        <taxon>Endopterygota</taxon>
        <taxon>Diptera</taxon>
        <taxon>Nematocera</taxon>
        <taxon>Culicoidea</taxon>
        <taxon>Culicidae</taxon>
        <taxon>Culicinae</taxon>
        <taxon>Culicini</taxon>
        <taxon>Culex</taxon>
        <taxon>Culex</taxon>
    </lineage>
</organism>
<name>A0ABD1DLR8_CULPP</name>
<feature type="chain" id="PRO_5044825928" description="Fibrinogen C-terminal domain-containing protein" evidence="4">
    <location>
        <begin position="21"/>
        <end position="504"/>
    </location>
</feature>
<comment type="function">
    <text evidence="2">Lectin involved in innate immunity. Agglutinates all types of human erythrocytes, Gram-positive and Gram-negative bacteria. Has a stronger agglutinating activity towards Gram-negative bacteria than towards Gram-positive bacteria. Specifically recognizes acetyl group-containing substances on agglutinated cells. The hemagglutinating activity was inhibited by EDTA, acetyl group-containing mono- and disaccharides, N-acetyl derivatives of amino acids, other acetyl group-containing substances, propionamide and benzamide. Enhances the antimicrobial activity of big defensin against Gram-positive bacteria but not against Gram-negative bacteria.</text>
</comment>
<feature type="domain" description="Fibrinogen C-terminal" evidence="5">
    <location>
        <begin position="193"/>
        <end position="413"/>
    </location>
</feature>
<dbReference type="CDD" id="cd00087">
    <property type="entry name" value="FReD"/>
    <property type="match status" value="1"/>
</dbReference>
<dbReference type="EMBL" id="JBEHCU010005325">
    <property type="protein sequence ID" value="KAL1400190.1"/>
    <property type="molecule type" value="Genomic_DNA"/>
</dbReference>
<dbReference type="InterPro" id="IPR036056">
    <property type="entry name" value="Fibrinogen-like_C"/>
</dbReference>
<dbReference type="InterPro" id="IPR014716">
    <property type="entry name" value="Fibrinogen_a/b/g_C_1"/>
</dbReference>
<sequence>MKTLVILVLCGAALLGTVSCKRKIQCRLLQTGGPESATTTPAPVVQKAINSSEFEMIMAKLDAVDLRILKTEFAVQNTVQGIASDVENLSRVVEKLAWVASQSEQSSSFVEHHVKLLEHNLTRLQKDVREVLSLQQKLPSKGYIDNALVKLKLQTKLEQDPVNEGKIQQMSEMIETMFKQEQAALHNMAMLHLPKDDSYEYCDQIPRNKSSGVFLLHPDKDFHDPIKVFCNQTFNGGGWSVIQRRFNGTVNFYRDYQSYQRGFGKLGGGEFWLGLDRIHRLTYSAPHELIVILEDWDGITKYAKYQNFEVSGEKELYKVTKIDGYSGTAGDSLNYTKNAAFSTFDHDNDTSIKQNCAVKYHGAWWYKSCHSSNLNGKYLRGINSEFGVGMNWDTFRGMNYALKESTIMIRRRMDLVSEVALRLVPQGNGGNGGKSSLPEQDQNTSQEEHEEIEVEHDEEAQRLVDGGAANDDDYEVEVEDVVPEPALAAQREIALKEALSVRTL</sequence>
<comment type="caution">
    <text evidence="6">The sequence shown here is derived from an EMBL/GenBank/DDBJ whole genome shotgun (WGS) entry which is preliminary data.</text>
</comment>
<dbReference type="PANTHER" id="PTHR19143:SF327">
    <property type="entry name" value="FI21813P1-RELATED"/>
    <property type="match status" value="1"/>
</dbReference>
<dbReference type="FunFam" id="3.90.215.10:FF:000001">
    <property type="entry name" value="Tenascin isoform 1"/>
    <property type="match status" value="1"/>
</dbReference>
<dbReference type="Proteomes" id="UP001562425">
    <property type="component" value="Unassembled WGS sequence"/>
</dbReference>
<accession>A0ABD1DLR8</accession>
<dbReference type="SUPFAM" id="SSF56496">
    <property type="entry name" value="Fibrinogen C-terminal domain-like"/>
    <property type="match status" value="1"/>
</dbReference>
<dbReference type="InterPro" id="IPR020837">
    <property type="entry name" value="Fibrinogen_CS"/>
</dbReference>
<dbReference type="InterPro" id="IPR002181">
    <property type="entry name" value="Fibrinogen_a/b/g_C_dom"/>
</dbReference>
<gene>
    <name evidence="6" type="ORF">pipiens_007643</name>
</gene>
<feature type="compositionally biased region" description="Acidic residues" evidence="3">
    <location>
        <begin position="448"/>
        <end position="458"/>
    </location>
</feature>
<dbReference type="PROSITE" id="PS00514">
    <property type="entry name" value="FIBRINOGEN_C_1"/>
    <property type="match status" value="1"/>
</dbReference>
<dbReference type="PROSITE" id="PS51406">
    <property type="entry name" value="FIBRINOGEN_C_2"/>
    <property type="match status" value="1"/>
</dbReference>
<dbReference type="GO" id="GO:0030246">
    <property type="term" value="F:carbohydrate binding"/>
    <property type="evidence" value="ECO:0007669"/>
    <property type="project" value="UniProtKB-ARBA"/>
</dbReference>
<evidence type="ECO:0000256" key="3">
    <source>
        <dbReference type="SAM" id="MobiDB-lite"/>
    </source>
</evidence>
<dbReference type="AlphaFoldDB" id="A0ABD1DLR8"/>
<evidence type="ECO:0000256" key="4">
    <source>
        <dbReference type="SAM" id="SignalP"/>
    </source>
</evidence>
<dbReference type="SMART" id="SM00186">
    <property type="entry name" value="FBG"/>
    <property type="match status" value="1"/>
</dbReference>